<sequence length="121" mass="13036">QGRHQGQHDHADRHERCGHVLRAALDDGARRERSRGDRHGDQQRRFVPRAARRGLEPSGAQPPGRRCVPGEPGRRRVAHPRRGHGAGDGALHEVLDPRAGRPGDARPGQPGPAVGPSAPSV</sequence>
<accession>A0A6J4S6Q2</accession>
<reference evidence="2" key="1">
    <citation type="submission" date="2020-02" db="EMBL/GenBank/DDBJ databases">
        <authorList>
            <person name="Meier V. D."/>
        </authorList>
    </citation>
    <scope>NUCLEOTIDE SEQUENCE</scope>
    <source>
        <strain evidence="2">AVDCRST_MAG85</strain>
    </source>
</reference>
<feature type="non-terminal residue" evidence="2">
    <location>
        <position position="1"/>
    </location>
</feature>
<feature type="compositionally biased region" description="Basic residues" evidence="1">
    <location>
        <begin position="75"/>
        <end position="84"/>
    </location>
</feature>
<feature type="non-terminal residue" evidence="2">
    <location>
        <position position="121"/>
    </location>
</feature>
<dbReference type="AlphaFoldDB" id="A0A6J4S6Q2"/>
<dbReference type="EMBL" id="CADCVT010000106">
    <property type="protein sequence ID" value="CAA9486060.1"/>
    <property type="molecule type" value="Genomic_DNA"/>
</dbReference>
<feature type="region of interest" description="Disordered" evidence="1">
    <location>
        <begin position="24"/>
        <end position="121"/>
    </location>
</feature>
<keyword evidence="2" id="KW-0282">Flagellum</keyword>
<evidence type="ECO:0000313" key="2">
    <source>
        <dbReference type="EMBL" id="CAA9486060.1"/>
    </source>
</evidence>
<evidence type="ECO:0000256" key="1">
    <source>
        <dbReference type="SAM" id="MobiDB-lite"/>
    </source>
</evidence>
<feature type="compositionally biased region" description="Basic and acidic residues" evidence="1">
    <location>
        <begin position="90"/>
        <end position="104"/>
    </location>
</feature>
<gene>
    <name evidence="2" type="ORF">AVDCRST_MAG85-945</name>
</gene>
<protein>
    <submittedName>
        <fullName evidence="2">Flagellin protein FlaA</fullName>
    </submittedName>
</protein>
<keyword evidence="2" id="KW-0969">Cilium</keyword>
<feature type="compositionally biased region" description="Basic and acidic residues" evidence="1">
    <location>
        <begin position="24"/>
        <end position="44"/>
    </location>
</feature>
<name>A0A6J4S6Q2_9ACTN</name>
<keyword evidence="2" id="KW-0966">Cell projection</keyword>
<organism evidence="2">
    <name type="scientific">uncultured Solirubrobacteraceae bacterium</name>
    <dbReference type="NCBI Taxonomy" id="1162706"/>
    <lineage>
        <taxon>Bacteria</taxon>
        <taxon>Bacillati</taxon>
        <taxon>Actinomycetota</taxon>
        <taxon>Thermoleophilia</taxon>
        <taxon>Solirubrobacterales</taxon>
        <taxon>Solirubrobacteraceae</taxon>
        <taxon>environmental samples</taxon>
    </lineage>
</organism>
<proteinExistence type="predicted"/>